<comment type="similarity">
    <text evidence="2">Belongs to the ERD2 family.</text>
</comment>
<dbReference type="InterPro" id="IPR000133">
    <property type="entry name" value="ER_ret_rcpt"/>
</dbReference>
<reference evidence="12 13" key="1">
    <citation type="journal article" date="2024" name="bioRxiv">
        <title>A reference genome for Trichogramma kaykai: A tiny desert-dwelling parasitoid wasp with competing sex-ratio distorters.</title>
        <authorList>
            <person name="Culotta J."/>
            <person name="Lindsey A.R."/>
        </authorList>
    </citation>
    <scope>NUCLEOTIDE SEQUENCE [LARGE SCALE GENOMIC DNA]</scope>
    <source>
        <strain evidence="12 13">KSX58</strain>
    </source>
</reference>
<protein>
    <recommendedName>
        <fullName evidence="14">ER lumen protein-retaining receptor</fullName>
    </recommendedName>
</protein>
<feature type="transmembrane region" description="Helical" evidence="11">
    <location>
        <begin position="61"/>
        <end position="83"/>
    </location>
</feature>
<keyword evidence="5" id="KW-0256">Endoplasmic reticulum</keyword>
<organism evidence="12 13">
    <name type="scientific">Trichogramma kaykai</name>
    <dbReference type="NCBI Taxonomy" id="54128"/>
    <lineage>
        <taxon>Eukaryota</taxon>
        <taxon>Metazoa</taxon>
        <taxon>Ecdysozoa</taxon>
        <taxon>Arthropoda</taxon>
        <taxon>Hexapoda</taxon>
        <taxon>Insecta</taxon>
        <taxon>Pterygota</taxon>
        <taxon>Neoptera</taxon>
        <taxon>Endopterygota</taxon>
        <taxon>Hymenoptera</taxon>
        <taxon>Apocrita</taxon>
        <taxon>Proctotrupomorpha</taxon>
        <taxon>Chalcidoidea</taxon>
        <taxon>Trichogrammatidae</taxon>
        <taxon>Trichogramma</taxon>
    </lineage>
</organism>
<keyword evidence="6" id="KW-0931">ER-Golgi transport</keyword>
<name>A0ABD2W4K9_9HYME</name>
<dbReference type="GO" id="GO:0005789">
    <property type="term" value="C:endoplasmic reticulum membrane"/>
    <property type="evidence" value="ECO:0007669"/>
    <property type="project" value="UniProtKB-SubCell"/>
</dbReference>
<dbReference type="AlphaFoldDB" id="A0ABD2W4K9"/>
<evidence type="ECO:0000313" key="13">
    <source>
        <dbReference type="Proteomes" id="UP001627154"/>
    </source>
</evidence>
<keyword evidence="3" id="KW-0813">Transport</keyword>
<evidence type="ECO:0000256" key="11">
    <source>
        <dbReference type="SAM" id="Phobius"/>
    </source>
</evidence>
<evidence type="ECO:0000256" key="2">
    <source>
        <dbReference type="ARBA" id="ARBA00010120"/>
    </source>
</evidence>
<dbReference type="EMBL" id="JBJJXI010000137">
    <property type="protein sequence ID" value="KAL3387432.1"/>
    <property type="molecule type" value="Genomic_DNA"/>
</dbReference>
<proteinExistence type="inferred from homology"/>
<sequence length="240" mass="28070">MDQFDNVGIFLQLVAMFLLLIKILTTCDCTGISGRTQALLALSFTSRFLDAPYEFEEHRPIFVVKSMFVTLSYSTLLLIYYVWRSTYQRDLDTFRWELATGACMTLALLSSTQYWDSLVTIMWYFSVYIEAVAIFPQIQLSQKTKYIGRSLFAYVGLFACYRFFYIVHWIYLYLVMGQLSDPFLMVAGTAQCIFTSAYFVWMIKAFNSQYHSEYPYVVRYDLGSQECDDFKDKDLSVIVK</sequence>
<evidence type="ECO:0008006" key="14">
    <source>
        <dbReference type="Google" id="ProtNLM"/>
    </source>
</evidence>
<keyword evidence="8 11" id="KW-1133">Transmembrane helix</keyword>
<dbReference type="Proteomes" id="UP001627154">
    <property type="component" value="Unassembled WGS sequence"/>
</dbReference>
<comment type="subcellular location">
    <subcellularLocation>
        <location evidence="1">Endoplasmic reticulum membrane</location>
        <topology evidence="1">Multi-pass membrane protein</topology>
    </subcellularLocation>
</comment>
<evidence type="ECO:0000256" key="5">
    <source>
        <dbReference type="ARBA" id="ARBA00022824"/>
    </source>
</evidence>
<dbReference type="GO" id="GO:0015031">
    <property type="term" value="P:protein transport"/>
    <property type="evidence" value="ECO:0007669"/>
    <property type="project" value="UniProtKB-KW"/>
</dbReference>
<evidence type="ECO:0000256" key="3">
    <source>
        <dbReference type="ARBA" id="ARBA00022448"/>
    </source>
</evidence>
<feature type="transmembrane region" description="Helical" evidence="11">
    <location>
        <begin position="183"/>
        <end position="203"/>
    </location>
</feature>
<keyword evidence="13" id="KW-1185">Reference proteome</keyword>
<keyword evidence="4 11" id="KW-0812">Transmembrane</keyword>
<evidence type="ECO:0000256" key="10">
    <source>
        <dbReference type="ARBA" id="ARBA00023170"/>
    </source>
</evidence>
<accession>A0ABD2W4K9</accession>
<evidence type="ECO:0000313" key="12">
    <source>
        <dbReference type="EMBL" id="KAL3387432.1"/>
    </source>
</evidence>
<feature type="transmembrane region" description="Helical" evidence="11">
    <location>
        <begin position="95"/>
        <end position="115"/>
    </location>
</feature>
<dbReference type="PRINTS" id="PR00660">
    <property type="entry name" value="ERLUMENR"/>
</dbReference>
<evidence type="ECO:0000256" key="1">
    <source>
        <dbReference type="ARBA" id="ARBA00004477"/>
    </source>
</evidence>
<feature type="transmembrane region" description="Helical" evidence="11">
    <location>
        <begin position="6"/>
        <end position="25"/>
    </location>
</feature>
<dbReference type="GO" id="GO:0016192">
    <property type="term" value="P:vesicle-mediated transport"/>
    <property type="evidence" value="ECO:0007669"/>
    <property type="project" value="UniProtKB-KW"/>
</dbReference>
<keyword evidence="10" id="KW-0675">Receptor</keyword>
<dbReference type="Pfam" id="PF00810">
    <property type="entry name" value="ER_lumen_recept"/>
    <property type="match status" value="1"/>
</dbReference>
<evidence type="ECO:0000256" key="9">
    <source>
        <dbReference type="ARBA" id="ARBA00023136"/>
    </source>
</evidence>
<comment type="caution">
    <text evidence="12">The sequence shown here is derived from an EMBL/GenBank/DDBJ whole genome shotgun (WGS) entry which is preliminary data.</text>
</comment>
<evidence type="ECO:0000256" key="7">
    <source>
        <dbReference type="ARBA" id="ARBA00022927"/>
    </source>
</evidence>
<feature type="transmembrane region" description="Helical" evidence="11">
    <location>
        <begin position="151"/>
        <end position="171"/>
    </location>
</feature>
<gene>
    <name evidence="12" type="ORF">TKK_017359</name>
</gene>
<keyword evidence="9 11" id="KW-0472">Membrane</keyword>
<evidence type="ECO:0000256" key="4">
    <source>
        <dbReference type="ARBA" id="ARBA00022692"/>
    </source>
</evidence>
<evidence type="ECO:0000256" key="6">
    <source>
        <dbReference type="ARBA" id="ARBA00022892"/>
    </source>
</evidence>
<keyword evidence="7" id="KW-0653">Protein transport</keyword>
<feature type="transmembrane region" description="Helical" evidence="11">
    <location>
        <begin position="121"/>
        <end position="139"/>
    </location>
</feature>
<dbReference type="PANTHER" id="PTHR10585">
    <property type="entry name" value="ER LUMEN PROTEIN RETAINING RECEPTOR"/>
    <property type="match status" value="1"/>
</dbReference>
<evidence type="ECO:0000256" key="8">
    <source>
        <dbReference type="ARBA" id="ARBA00022989"/>
    </source>
</evidence>